<dbReference type="FunFam" id="2.40.10.10:FF:000034">
    <property type="entry name" value="Eupolytin"/>
    <property type="match status" value="1"/>
</dbReference>
<keyword evidence="4 6" id="KW-0720">Serine protease</keyword>
<keyword evidence="2 6" id="KW-0645">Protease</keyword>
<evidence type="ECO:0000256" key="1">
    <source>
        <dbReference type="ARBA" id="ARBA00007664"/>
    </source>
</evidence>
<dbReference type="OrthoDB" id="5565075at2759"/>
<sequence length="322" mass="35184">MRSLNLFLVLLSCLFLEIIGQDVLTEATTLSNEIEDPDTPSFTFLKDRKSSGLSKRIIGGNVATANQFPYQVALFVYEGNTVYFCGGSLITDSWVLTAAHCIDSASYVIAALGSHDLSSTESSRIVLNSSKFIIHEDWDESLLQNDVALIQLPESVTINQQISTIKLAEGTNTYDSLMSICLGWGITIYGSTSNVLRYVDLEVITNEKCSAYRDYSGYIVDTHICTSGNGTLGSCNGDSGGPLVINGEQIGIVSFGAADCQAGLPSVFTRVTEYNSWIQDALNGTYIYTDPSSYQGNNGYSIQPISVLNYLLIILFIYRQYI</sequence>
<dbReference type="RefSeq" id="XP_030749031.1">
    <property type="nucleotide sequence ID" value="XM_030893171.1"/>
</dbReference>
<dbReference type="InterPro" id="IPR033116">
    <property type="entry name" value="TRYPSIN_SER"/>
</dbReference>
<organism evidence="9 10">
    <name type="scientific">Sitophilus oryzae</name>
    <name type="common">Rice weevil</name>
    <name type="synonym">Curculio oryzae</name>
    <dbReference type="NCBI Taxonomy" id="7048"/>
    <lineage>
        <taxon>Eukaryota</taxon>
        <taxon>Metazoa</taxon>
        <taxon>Ecdysozoa</taxon>
        <taxon>Arthropoda</taxon>
        <taxon>Hexapoda</taxon>
        <taxon>Insecta</taxon>
        <taxon>Pterygota</taxon>
        <taxon>Neoptera</taxon>
        <taxon>Endopterygota</taxon>
        <taxon>Coleoptera</taxon>
        <taxon>Polyphaga</taxon>
        <taxon>Cucujiformia</taxon>
        <taxon>Curculionidae</taxon>
        <taxon>Dryophthorinae</taxon>
        <taxon>Sitophilus</taxon>
    </lineage>
</organism>
<dbReference type="InterPro" id="IPR009003">
    <property type="entry name" value="Peptidase_S1_PA"/>
</dbReference>
<feature type="domain" description="Peptidase S1" evidence="8">
    <location>
        <begin position="57"/>
        <end position="283"/>
    </location>
</feature>
<keyword evidence="5" id="KW-1015">Disulfide bond</keyword>
<dbReference type="GeneID" id="115877093"/>
<dbReference type="InParanoid" id="A0A6J2XD04"/>
<dbReference type="SMART" id="SM00020">
    <property type="entry name" value="Tryp_SPc"/>
    <property type="match status" value="1"/>
</dbReference>
<dbReference type="PROSITE" id="PS50240">
    <property type="entry name" value="TRYPSIN_DOM"/>
    <property type="match status" value="1"/>
</dbReference>
<dbReference type="InterPro" id="IPR018114">
    <property type="entry name" value="TRYPSIN_HIS"/>
</dbReference>
<accession>A0A6J2XD04</accession>
<dbReference type="Gene3D" id="2.40.10.10">
    <property type="entry name" value="Trypsin-like serine proteases"/>
    <property type="match status" value="2"/>
</dbReference>
<feature type="signal peptide" evidence="7">
    <location>
        <begin position="1"/>
        <end position="20"/>
    </location>
</feature>
<dbReference type="Pfam" id="PF00089">
    <property type="entry name" value="Trypsin"/>
    <property type="match status" value="1"/>
</dbReference>
<keyword evidence="9" id="KW-1185">Reference proteome</keyword>
<evidence type="ECO:0000256" key="6">
    <source>
        <dbReference type="RuleBase" id="RU363034"/>
    </source>
</evidence>
<dbReference type="CDD" id="cd00190">
    <property type="entry name" value="Tryp_SPc"/>
    <property type="match status" value="1"/>
</dbReference>
<name>A0A6J2XD04_SITOR</name>
<comment type="similarity">
    <text evidence="1">Belongs to the peptidase S1 family.</text>
</comment>
<evidence type="ECO:0000256" key="7">
    <source>
        <dbReference type="SAM" id="SignalP"/>
    </source>
</evidence>
<keyword evidence="3 6" id="KW-0378">Hydrolase</keyword>
<evidence type="ECO:0000313" key="9">
    <source>
        <dbReference type="Proteomes" id="UP000504635"/>
    </source>
</evidence>
<dbReference type="KEGG" id="soy:115877093"/>
<gene>
    <name evidence="10" type="primary">LOC115877093</name>
</gene>
<dbReference type="GO" id="GO:0006508">
    <property type="term" value="P:proteolysis"/>
    <property type="evidence" value="ECO:0007669"/>
    <property type="project" value="UniProtKB-KW"/>
</dbReference>
<evidence type="ECO:0000256" key="3">
    <source>
        <dbReference type="ARBA" id="ARBA00022801"/>
    </source>
</evidence>
<dbReference type="PANTHER" id="PTHR24276">
    <property type="entry name" value="POLYSERASE-RELATED"/>
    <property type="match status" value="1"/>
</dbReference>
<dbReference type="PROSITE" id="PS00135">
    <property type="entry name" value="TRYPSIN_SER"/>
    <property type="match status" value="1"/>
</dbReference>
<evidence type="ECO:0000256" key="2">
    <source>
        <dbReference type="ARBA" id="ARBA00022670"/>
    </source>
</evidence>
<dbReference type="PANTHER" id="PTHR24276:SF91">
    <property type="entry name" value="AT26814P-RELATED"/>
    <property type="match status" value="1"/>
</dbReference>
<proteinExistence type="inferred from homology"/>
<dbReference type="InterPro" id="IPR001254">
    <property type="entry name" value="Trypsin_dom"/>
</dbReference>
<evidence type="ECO:0000256" key="4">
    <source>
        <dbReference type="ARBA" id="ARBA00022825"/>
    </source>
</evidence>
<dbReference type="InterPro" id="IPR050430">
    <property type="entry name" value="Peptidase_S1"/>
</dbReference>
<dbReference type="InterPro" id="IPR001314">
    <property type="entry name" value="Peptidase_S1A"/>
</dbReference>
<dbReference type="InterPro" id="IPR043504">
    <property type="entry name" value="Peptidase_S1_PA_chymotrypsin"/>
</dbReference>
<evidence type="ECO:0000259" key="8">
    <source>
        <dbReference type="PROSITE" id="PS50240"/>
    </source>
</evidence>
<keyword evidence="7" id="KW-0732">Signal</keyword>
<dbReference type="SUPFAM" id="SSF50494">
    <property type="entry name" value="Trypsin-like serine proteases"/>
    <property type="match status" value="1"/>
</dbReference>
<evidence type="ECO:0000313" key="10">
    <source>
        <dbReference type="RefSeq" id="XP_030749031.1"/>
    </source>
</evidence>
<dbReference type="Proteomes" id="UP000504635">
    <property type="component" value="Unplaced"/>
</dbReference>
<protein>
    <submittedName>
        <fullName evidence="10">Brachyurin-like</fullName>
    </submittedName>
</protein>
<dbReference type="PROSITE" id="PS00134">
    <property type="entry name" value="TRYPSIN_HIS"/>
    <property type="match status" value="1"/>
</dbReference>
<feature type="chain" id="PRO_5026961017" evidence="7">
    <location>
        <begin position="21"/>
        <end position="322"/>
    </location>
</feature>
<dbReference type="GO" id="GO:0004252">
    <property type="term" value="F:serine-type endopeptidase activity"/>
    <property type="evidence" value="ECO:0007669"/>
    <property type="project" value="InterPro"/>
</dbReference>
<evidence type="ECO:0000256" key="5">
    <source>
        <dbReference type="ARBA" id="ARBA00023157"/>
    </source>
</evidence>
<dbReference type="AlphaFoldDB" id="A0A6J2XD04"/>
<reference evidence="10" key="1">
    <citation type="submission" date="2025-08" db="UniProtKB">
        <authorList>
            <consortium name="RefSeq"/>
        </authorList>
    </citation>
    <scope>IDENTIFICATION</scope>
    <source>
        <tissue evidence="10">Gonads</tissue>
    </source>
</reference>
<dbReference type="PRINTS" id="PR00722">
    <property type="entry name" value="CHYMOTRYPSIN"/>
</dbReference>